<dbReference type="InParanoid" id="E2A4T1"/>
<dbReference type="Proteomes" id="UP000000311">
    <property type="component" value="Unassembled WGS sequence"/>
</dbReference>
<evidence type="ECO:0000313" key="3">
    <source>
        <dbReference type="Proteomes" id="UP000000311"/>
    </source>
</evidence>
<name>E2A4T1_CAMFO</name>
<protein>
    <submittedName>
        <fullName evidence="2">Uncharacterized protein</fullName>
    </submittedName>
</protein>
<keyword evidence="3" id="KW-1185">Reference proteome</keyword>
<reference evidence="2 3" key="1">
    <citation type="journal article" date="2010" name="Science">
        <title>Genomic comparison of the ants Camponotus floridanus and Harpegnathos saltator.</title>
        <authorList>
            <person name="Bonasio R."/>
            <person name="Zhang G."/>
            <person name="Ye C."/>
            <person name="Mutti N.S."/>
            <person name="Fang X."/>
            <person name="Qin N."/>
            <person name="Donahue G."/>
            <person name="Yang P."/>
            <person name="Li Q."/>
            <person name="Li C."/>
            <person name="Zhang P."/>
            <person name="Huang Z."/>
            <person name="Berger S.L."/>
            <person name="Reinberg D."/>
            <person name="Wang J."/>
            <person name="Liebig J."/>
        </authorList>
    </citation>
    <scope>NUCLEOTIDE SEQUENCE [LARGE SCALE GENOMIC DNA]</scope>
    <source>
        <strain evidence="3">C129</strain>
    </source>
</reference>
<dbReference type="EMBL" id="GL436732">
    <property type="protein sequence ID" value="EFN71558.1"/>
    <property type="molecule type" value="Genomic_DNA"/>
</dbReference>
<feature type="region of interest" description="Disordered" evidence="1">
    <location>
        <begin position="52"/>
        <end position="72"/>
    </location>
</feature>
<accession>E2A4T1</accession>
<evidence type="ECO:0000256" key="1">
    <source>
        <dbReference type="SAM" id="MobiDB-lite"/>
    </source>
</evidence>
<gene>
    <name evidence="2" type="ORF">EAG_14237</name>
</gene>
<dbReference type="AlphaFoldDB" id="E2A4T1"/>
<sequence>MNKSVDNIFLSTNAVKAHSRTHNARHSSAEKSEGIIAPMVPHKGRICTSPLRQDRREITPFKPKPKPHPKRGDERLALQHHVYFLKASKSDTDACKGYNYAENLGKHLPLWRNTNLSDITWSLIDYNSGRRDRGGGEQWEIDVIVSGIVRRNEPRGPDFCDVFRSKCSKVLSDIPLASLLLKWKRRNLVSTVSESSKKALYDSKLLSSQRANRIKI</sequence>
<organism evidence="3">
    <name type="scientific">Camponotus floridanus</name>
    <name type="common">Florida carpenter ant</name>
    <dbReference type="NCBI Taxonomy" id="104421"/>
    <lineage>
        <taxon>Eukaryota</taxon>
        <taxon>Metazoa</taxon>
        <taxon>Ecdysozoa</taxon>
        <taxon>Arthropoda</taxon>
        <taxon>Hexapoda</taxon>
        <taxon>Insecta</taxon>
        <taxon>Pterygota</taxon>
        <taxon>Neoptera</taxon>
        <taxon>Endopterygota</taxon>
        <taxon>Hymenoptera</taxon>
        <taxon>Apocrita</taxon>
        <taxon>Aculeata</taxon>
        <taxon>Formicoidea</taxon>
        <taxon>Formicidae</taxon>
        <taxon>Formicinae</taxon>
        <taxon>Camponotus</taxon>
    </lineage>
</organism>
<evidence type="ECO:0000313" key="2">
    <source>
        <dbReference type="EMBL" id="EFN71558.1"/>
    </source>
</evidence>
<proteinExistence type="predicted"/>